<sequence length="129" mass="13770">MTAPRITVEHTLTGRLGPAYPAARHDLELRVSGVPTEELAAVLTAESERILREEPACRKVVFAAPAGDVAVMEAAEAAGFRYVVDVDIAADPAGPHPDGHDGTLELSLLVREPDFVTQVDPDLDHVPQT</sequence>
<evidence type="ECO:0000313" key="2">
    <source>
        <dbReference type="Proteomes" id="UP001556631"/>
    </source>
</evidence>
<evidence type="ECO:0000313" key="1">
    <source>
        <dbReference type="EMBL" id="MEX0427611.1"/>
    </source>
</evidence>
<dbReference type="Proteomes" id="UP001556631">
    <property type="component" value="Unassembled WGS sequence"/>
</dbReference>
<proteinExistence type="predicted"/>
<dbReference type="RefSeq" id="WP_367993161.1">
    <property type="nucleotide sequence ID" value="NZ_JBFPJR010000011.1"/>
</dbReference>
<accession>A0ABV3SXE8</accession>
<name>A0ABV3SXE8_9ACTN</name>
<organism evidence="1 2">
    <name type="scientific">Nocardioides eburneus</name>
    <dbReference type="NCBI Taxonomy" id="3231482"/>
    <lineage>
        <taxon>Bacteria</taxon>
        <taxon>Bacillati</taxon>
        <taxon>Actinomycetota</taxon>
        <taxon>Actinomycetes</taxon>
        <taxon>Propionibacteriales</taxon>
        <taxon>Nocardioidaceae</taxon>
        <taxon>Nocardioides</taxon>
    </lineage>
</organism>
<comment type="caution">
    <text evidence="1">The sequence shown here is derived from an EMBL/GenBank/DDBJ whole genome shotgun (WGS) entry which is preliminary data.</text>
</comment>
<gene>
    <name evidence="1" type="ORF">AB3X52_08275</name>
</gene>
<protein>
    <submittedName>
        <fullName evidence="1">Uncharacterized protein</fullName>
    </submittedName>
</protein>
<reference evidence="1 2" key="1">
    <citation type="submission" date="2024-07" db="EMBL/GenBank/DDBJ databases">
        <authorList>
            <person name="Lee S."/>
            <person name="Kang M."/>
        </authorList>
    </citation>
    <scope>NUCLEOTIDE SEQUENCE [LARGE SCALE GENOMIC DNA]</scope>
    <source>
        <strain evidence="1 2">DS6</strain>
    </source>
</reference>
<dbReference type="EMBL" id="JBFPJR010000011">
    <property type="protein sequence ID" value="MEX0427611.1"/>
    <property type="molecule type" value="Genomic_DNA"/>
</dbReference>
<keyword evidence="2" id="KW-1185">Reference proteome</keyword>